<gene>
    <name evidence="2" type="ORF">CIRG_09567</name>
</gene>
<accession>A0A0J7BGJ8</accession>
<organism evidence="2 3">
    <name type="scientific">Coccidioides immitis RMSCC 2394</name>
    <dbReference type="NCBI Taxonomy" id="404692"/>
    <lineage>
        <taxon>Eukaryota</taxon>
        <taxon>Fungi</taxon>
        <taxon>Dikarya</taxon>
        <taxon>Ascomycota</taxon>
        <taxon>Pezizomycotina</taxon>
        <taxon>Eurotiomycetes</taxon>
        <taxon>Eurotiomycetidae</taxon>
        <taxon>Onygenales</taxon>
        <taxon>Onygenaceae</taxon>
        <taxon>Coccidioides</taxon>
    </lineage>
</organism>
<feature type="region of interest" description="Disordered" evidence="1">
    <location>
        <begin position="107"/>
        <end position="127"/>
    </location>
</feature>
<dbReference type="Proteomes" id="UP000054565">
    <property type="component" value="Unassembled WGS sequence"/>
</dbReference>
<feature type="compositionally biased region" description="Polar residues" evidence="1">
    <location>
        <begin position="116"/>
        <end position="127"/>
    </location>
</feature>
<reference evidence="3" key="1">
    <citation type="journal article" date="2010" name="Genome Res.">
        <title>Population genomic sequencing of Coccidioides fungi reveals recent hybridization and transposon control.</title>
        <authorList>
            <person name="Neafsey D.E."/>
            <person name="Barker B.M."/>
            <person name="Sharpton T.J."/>
            <person name="Stajich J.E."/>
            <person name="Park D.J."/>
            <person name="Whiston E."/>
            <person name="Hung C.-Y."/>
            <person name="McMahan C."/>
            <person name="White J."/>
            <person name="Sykes S."/>
            <person name="Heiman D."/>
            <person name="Young S."/>
            <person name="Zeng Q."/>
            <person name="Abouelleil A."/>
            <person name="Aftuck L."/>
            <person name="Bessette D."/>
            <person name="Brown A."/>
            <person name="FitzGerald M."/>
            <person name="Lui A."/>
            <person name="Macdonald J.P."/>
            <person name="Priest M."/>
            <person name="Orbach M.J."/>
            <person name="Galgiani J.N."/>
            <person name="Kirkland T.N."/>
            <person name="Cole G.T."/>
            <person name="Birren B.W."/>
            <person name="Henn M.R."/>
            <person name="Taylor J.W."/>
            <person name="Rounsley S.D."/>
        </authorList>
    </citation>
    <scope>NUCLEOTIDE SEQUENCE [LARGE SCALE GENOMIC DNA]</scope>
    <source>
        <strain evidence="3">RMSCC 2394</strain>
    </source>
</reference>
<sequence>MSLLTRGDVERPQREDGEHGYKGGRIVHTARITLVHQAALLQETKSKRCQARRVGFSCNRCVIFWGLMPDGDQAPVSKFRDQHLRSAIHRSTDSLKGKQPYRKRCKPHGATGFFNRENSTSHLSNNP</sequence>
<dbReference type="EMBL" id="DS028099">
    <property type="protein sequence ID" value="KMP09397.1"/>
    <property type="molecule type" value="Genomic_DNA"/>
</dbReference>
<feature type="compositionally biased region" description="Basic and acidic residues" evidence="1">
    <location>
        <begin position="7"/>
        <end position="21"/>
    </location>
</feature>
<proteinExistence type="predicted"/>
<dbReference type="AlphaFoldDB" id="A0A0J7BGJ8"/>
<evidence type="ECO:0000313" key="3">
    <source>
        <dbReference type="Proteomes" id="UP000054565"/>
    </source>
</evidence>
<name>A0A0J7BGJ8_COCIT</name>
<evidence type="ECO:0000313" key="2">
    <source>
        <dbReference type="EMBL" id="KMP09397.1"/>
    </source>
</evidence>
<evidence type="ECO:0000256" key="1">
    <source>
        <dbReference type="SAM" id="MobiDB-lite"/>
    </source>
</evidence>
<feature type="region of interest" description="Disordered" evidence="1">
    <location>
        <begin position="1"/>
        <end position="23"/>
    </location>
</feature>
<protein>
    <submittedName>
        <fullName evidence="2">Uncharacterized protein</fullName>
    </submittedName>
</protein>